<proteinExistence type="predicted"/>
<sequence>MQVKQSDERMNKPGLSQAVFGLHLISVFHKEFA</sequence>
<name>A0A497ZQ30_9RHOB</name>
<comment type="caution">
    <text evidence="1">The sequence shown here is derived from an EMBL/GenBank/DDBJ whole genome shotgun (WGS) entry which is preliminary data.</text>
</comment>
<dbReference type="STRING" id="981384.GCA_000192475_03082"/>
<dbReference type="AlphaFoldDB" id="A0A497ZQ30"/>
<gene>
    <name evidence="1" type="ORF">CLV75_0411</name>
</gene>
<organism evidence="1 2">
    <name type="scientific">Ruegeria conchae</name>
    <dbReference type="NCBI Taxonomy" id="981384"/>
    <lineage>
        <taxon>Bacteria</taxon>
        <taxon>Pseudomonadati</taxon>
        <taxon>Pseudomonadota</taxon>
        <taxon>Alphaproteobacteria</taxon>
        <taxon>Rhodobacterales</taxon>
        <taxon>Roseobacteraceae</taxon>
        <taxon>Ruegeria</taxon>
    </lineage>
</organism>
<dbReference type="EMBL" id="RCCT01000001">
    <property type="protein sequence ID" value="RLK10441.1"/>
    <property type="molecule type" value="Genomic_DNA"/>
</dbReference>
<protein>
    <submittedName>
        <fullName evidence="1">Uncharacterized protein</fullName>
    </submittedName>
</protein>
<accession>A0A497ZQ30</accession>
<keyword evidence="2" id="KW-1185">Reference proteome</keyword>
<reference evidence="1 2" key="1">
    <citation type="submission" date="2018-10" db="EMBL/GenBank/DDBJ databases">
        <title>Genomic Encyclopedia of Archaeal and Bacterial Type Strains, Phase II (KMG-II): from individual species to whole genera.</title>
        <authorList>
            <person name="Goeker M."/>
        </authorList>
    </citation>
    <scope>NUCLEOTIDE SEQUENCE [LARGE SCALE GENOMIC DNA]</scope>
    <source>
        <strain evidence="1 2">DSM 29317</strain>
    </source>
</reference>
<evidence type="ECO:0000313" key="2">
    <source>
        <dbReference type="Proteomes" id="UP000271700"/>
    </source>
</evidence>
<dbReference type="Proteomes" id="UP000271700">
    <property type="component" value="Unassembled WGS sequence"/>
</dbReference>
<evidence type="ECO:0000313" key="1">
    <source>
        <dbReference type="EMBL" id="RLK10441.1"/>
    </source>
</evidence>